<dbReference type="NCBIfam" id="TIGR01484">
    <property type="entry name" value="HAD-SF-IIB"/>
    <property type="match status" value="1"/>
</dbReference>
<dbReference type="Pfam" id="PF02358">
    <property type="entry name" value="Trehalose_PPase"/>
    <property type="match status" value="1"/>
</dbReference>
<dbReference type="SUPFAM" id="SSF74650">
    <property type="entry name" value="Galactose mutarotase-like"/>
    <property type="match status" value="1"/>
</dbReference>
<dbReference type="Pfam" id="PF00702">
    <property type="entry name" value="Hydrolase"/>
    <property type="match status" value="1"/>
</dbReference>
<dbReference type="CDD" id="cd01627">
    <property type="entry name" value="HAD_TPP"/>
    <property type="match status" value="1"/>
</dbReference>
<keyword evidence="5" id="KW-0378">Hydrolase</keyword>
<dbReference type="Gene3D" id="1.50.10.10">
    <property type="match status" value="1"/>
</dbReference>
<accession>A0ABX8VQ84</accession>
<dbReference type="InterPro" id="IPR011013">
    <property type="entry name" value="Gal_mutarotase_sf_dom"/>
</dbReference>
<dbReference type="InterPro" id="IPR023214">
    <property type="entry name" value="HAD_sf"/>
</dbReference>
<feature type="domain" description="Glycoside hydrolase family 65 N-terminal" evidence="4">
    <location>
        <begin position="432"/>
        <end position="686"/>
    </location>
</feature>
<evidence type="ECO:0000259" key="4">
    <source>
        <dbReference type="Pfam" id="PF03636"/>
    </source>
</evidence>
<dbReference type="Pfam" id="PF03633">
    <property type="entry name" value="Glyco_hydro_65C"/>
    <property type="match status" value="1"/>
</dbReference>
<dbReference type="EC" id="3.1.3.12" evidence="5"/>
<evidence type="ECO:0000313" key="6">
    <source>
        <dbReference type="Proteomes" id="UP000825367"/>
    </source>
</evidence>
<evidence type="ECO:0000256" key="1">
    <source>
        <dbReference type="ARBA" id="ARBA00023295"/>
    </source>
</evidence>
<dbReference type="PANTHER" id="PTHR11051">
    <property type="entry name" value="GLYCOSYL HYDROLASE-RELATED"/>
    <property type="match status" value="1"/>
</dbReference>
<evidence type="ECO:0000259" key="2">
    <source>
        <dbReference type="Pfam" id="PF03632"/>
    </source>
</evidence>
<dbReference type="InterPro" id="IPR037018">
    <property type="entry name" value="GH65_N"/>
</dbReference>
<dbReference type="Gene3D" id="2.60.420.10">
    <property type="entry name" value="Maltose phosphorylase, domain 3"/>
    <property type="match status" value="1"/>
</dbReference>
<dbReference type="Gene3D" id="2.70.98.40">
    <property type="entry name" value="Glycoside hydrolase, family 65, N-terminal domain"/>
    <property type="match status" value="1"/>
</dbReference>
<dbReference type="InterPro" id="IPR036412">
    <property type="entry name" value="HAD-like_sf"/>
</dbReference>
<dbReference type="Gene3D" id="3.40.50.1000">
    <property type="entry name" value="HAD superfamily/HAD-like"/>
    <property type="match status" value="2"/>
</dbReference>
<dbReference type="InterPro" id="IPR006379">
    <property type="entry name" value="HAD-SF_hydro_IIB"/>
</dbReference>
<dbReference type="NCBIfam" id="TIGR00685">
    <property type="entry name" value="T6PP"/>
    <property type="match status" value="1"/>
</dbReference>
<gene>
    <name evidence="5" type="primary">otsB</name>
    <name evidence="5" type="ORF">K0O64_11855</name>
</gene>
<dbReference type="Gene3D" id="3.30.70.1020">
    <property type="entry name" value="Trehalose-6-phosphate phosphatase related protein, domain 2"/>
    <property type="match status" value="1"/>
</dbReference>
<reference evidence="5 6" key="1">
    <citation type="submission" date="2021-07" db="EMBL/GenBank/DDBJ databases">
        <title>Whole genome sequencing of non-tuberculosis mycobacteria type-strains.</title>
        <authorList>
            <person name="Igarashi Y."/>
            <person name="Osugi A."/>
            <person name="Mitarai S."/>
        </authorList>
    </citation>
    <scope>NUCLEOTIDE SEQUENCE [LARGE SCALE GENOMIC DNA]</scope>
    <source>
        <strain evidence="5 6">JCM 16370</strain>
    </source>
</reference>
<dbReference type="InterPro" id="IPR005195">
    <property type="entry name" value="Glyco_hydro_65_M"/>
</dbReference>
<dbReference type="Pfam" id="PF03632">
    <property type="entry name" value="Glyco_hydro_65m"/>
    <property type="match status" value="1"/>
</dbReference>
<sequence length="1219" mass="133750">MLFNLDCVLAGHAGRPHNAEAVPTTVIALLRELRDLGVGTGAYSTSSDCAELLRTTGLSDWFSVHADGILVAAPGEAGAPNPAPLLEVARRLGARPERCVVVDDTCTTIAAARAGGFAMIVGTARFDHTAEQLAAGADVVAGDLADFELRTGDQRVSALPHALRSIAQIESVLRGRSPAFFLDFDGTVSDIVDDPAAATLTNGVAHALTALSGVCPVAIVSGRALSDIRSRVGLPGLWYAGTHGTELLGPDGQMYRHPIADESVSLLRKATEDLAAVLESIHGVAIEDKQLSVAVHFRMAAPERVPDVLAAVQSAGRRHNLQVTHGRKVIELHPRGKWDKGDAVNWIIDHLDAPNAILPVYLGDDLTDEDAFEAIKHNGVGVLVRHNEDGDRCSAADFAVNSPHETSLLLKRLVGELAPEAAQDADGWALVYDTYEPENERLREALCAVGNGYLVTRASATEARRGPLHYAGTYVAGVYNRLTDVIRDVSISNESIVNLPNWIPLTFRIDDGPWFDIDGVDVVSYRQTMDIKHAESLRELRFRDSAGRCTLLTQRRFASMHDPHVCALQTTLVAENWSGTIDIRSTIDATVTNCGVPRYESLSGQHLGGIAISELGQGSVLVDAMTVQSRIPVAVATHTSVRCGERPATATYHFRDQADSAGHDITTDVVVGQPVTVDKVAVVFTGHDRAISVPSEAATNRLTELGSYAQLFDTHSAMWLQLWRKFDFSIGGSAQSDQQILRLHIMHLLQSVSGYTADLDAGAPARGLHGEAYRGHIFWDAMFIAPLLTLRVPQISRSMLGYRSRRLPEARRAARAAGYEGAMYPWQSGSDGREESQQMHLNPMSGRWQPDSSHLAHHIGSAIAYNVWQYYQITGDRQYLIDQGAELLVEIARFWASRARYDSDRGRFVIDGVIGPDEFHSGYPDRPHSGVDNNAYTNVMAVWVILRALEVLQKLPLPDRLDLLDRLNVSRAELAQWESVSRRMYVPFHDGVISQFEGYDDLEELDWAAYRKRYTDVGRLDRILEAENDDVNRYKASKQADVLMLFYLLSADELRQLLAHLGYQFLPHQIPRTIDYYTSRTSHGSTLSAVVHAWVSARGNREQALQYFRQVLRSDIADVQGGSTAEGVHLAAMAGSIDLLQRCFTGLETRGDRLVLGPMWPENDGPLSCSLWYRGHRLHLVINGRKADVTADPTGAPTIEVECRGRIHRLASGQTIHIT</sequence>
<dbReference type="InterPro" id="IPR005196">
    <property type="entry name" value="Glyco_hydro_65_N"/>
</dbReference>
<feature type="domain" description="Glycoside hydrolase family 65 central catalytic" evidence="2">
    <location>
        <begin position="742"/>
        <end position="1137"/>
    </location>
</feature>
<protein>
    <submittedName>
        <fullName evidence="5">Trehalose-phosphatase</fullName>
        <ecNumber evidence="5">3.1.3.12</ecNumber>
    </submittedName>
</protein>
<dbReference type="InterPro" id="IPR008928">
    <property type="entry name" value="6-hairpin_glycosidase_sf"/>
</dbReference>
<dbReference type="Proteomes" id="UP000825367">
    <property type="component" value="Chromosome"/>
</dbReference>
<dbReference type="RefSeq" id="WP_071949921.1">
    <property type="nucleotide sequence ID" value="NZ_BAAAVX010000005.1"/>
</dbReference>
<dbReference type="SUPFAM" id="SSF56784">
    <property type="entry name" value="HAD-like"/>
    <property type="match status" value="2"/>
</dbReference>
<name>A0ABX8VQ84_9MYCO</name>
<dbReference type="Pfam" id="PF03636">
    <property type="entry name" value="Glyco_hydro_65N"/>
    <property type="match status" value="1"/>
</dbReference>
<organism evidence="5 6">
    <name type="scientific">Mycolicibacterium pallens</name>
    <dbReference type="NCBI Taxonomy" id="370524"/>
    <lineage>
        <taxon>Bacteria</taxon>
        <taxon>Bacillati</taxon>
        <taxon>Actinomycetota</taxon>
        <taxon>Actinomycetes</taxon>
        <taxon>Mycobacteriales</taxon>
        <taxon>Mycobacteriaceae</taxon>
        <taxon>Mycolicibacterium</taxon>
    </lineage>
</organism>
<proteinExistence type="predicted"/>
<dbReference type="SUPFAM" id="SSF48208">
    <property type="entry name" value="Six-hairpin glycosidases"/>
    <property type="match status" value="1"/>
</dbReference>
<keyword evidence="1" id="KW-0326">Glycosidase</keyword>
<evidence type="ECO:0000313" key="5">
    <source>
        <dbReference type="EMBL" id="QYL19867.1"/>
    </source>
</evidence>
<dbReference type="PANTHER" id="PTHR11051:SF8">
    <property type="entry name" value="PROTEIN-GLUCOSYLGALACTOSYLHYDROXYLYSINE GLUCOSIDASE"/>
    <property type="match status" value="1"/>
</dbReference>
<dbReference type="GO" id="GO:0004805">
    <property type="term" value="F:trehalose-phosphatase activity"/>
    <property type="evidence" value="ECO:0007669"/>
    <property type="project" value="UniProtKB-EC"/>
</dbReference>
<dbReference type="EMBL" id="CP080333">
    <property type="protein sequence ID" value="QYL19867.1"/>
    <property type="molecule type" value="Genomic_DNA"/>
</dbReference>
<dbReference type="InterPro" id="IPR003337">
    <property type="entry name" value="Trehalose_PPase"/>
</dbReference>
<evidence type="ECO:0000259" key="3">
    <source>
        <dbReference type="Pfam" id="PF03633"/>
    </source>
</evidence>
<dbReference type="InterPro" id="IPR005194">
    <property type="entry name" value="Glyco_hydro_65_C"/>
</dbReference>
<dbReference type="InterPro" id="IPR012341">
    <property type="entry name" value="6hp_glycosidase-like_sf"/>
</dbReference>
<keyword evidence="6" id="KW-1185">Reference proteome</keyword>
<feature type="domain" description="Glycoside hydrolase family 65 C-terminal" evidence="3">
    <location>
        <begin position="1147"/>
        <end position="1210"/>
    </location>
</feature>